<evidence type="ECO:0000313" key="3">
    <source>
        <dbReference type="Proteomes" id="UP000051086"/>
    </source>
</evidence>
<dbReference type="EMBL" id="CYSC01000040">
    <property type="protein sequence ID" value="CUH73448.1"/>
    <property type="molecule type" value="Genomic_DNA"/>
</dbReference>
<gene>
    <name evidence="1" type="ORF">TL5118_02578</name>
    <name evidence="2" type="ORF">TL5120_03257</name>
</gene>
<sequence length="145" mass="16419">MLEIHDSLKNEHGWDIVALHEAVDELLDGSRLSHPFPGDDIWGDDRILYAEVVVTHGDILIGAGRLIWDSAQDQALPRITDLCLLRRYRNAFTVETIVSSLIDEYAKHADGGPVILGHDGREIDISERLERLRDIEMGQFEPRVI</sequence>
<keyword evidence="3" id="KW-1185">Reference proteome</keyword>
<dbReference type="Proteomes" id="UP000051086">
    <property type="component" value="Unassembled WGS sequence"/>
</dbReference>
<evidence type="ECO:0000313" key="1">
    <source>
        <dbReference type="EMBL" id="CUH68324.1"/>
    </source>
</evidence>
<accession>A0A0P1FWH0</accession>
<reference evidence="2 4" key="1">
    <citation type="submission" date="2015-09" db="EMBL/GenBank/DDBJ databases">
        <authorList>
            <consortium name="Swine Surveillance"/>
        </authorList>
    </citation>
    <scope>NUCLEOTIDE SEQUENCE [LARGE SCALE GENOMIC DNA]</scope>
    <source>
        <strain evidence="2 4">5120</strain>
    </source>
</reference>
<reference evidence="1 3" key="2">
    <citation type="submission" date="2015-09" db="EMBL/GenBank/DDBJ databases">
        <authorList>
            <person name="Rodrigo-Torres L."/>
            <person name="Arahal D.R."/>
        </authorList>
    </citation>
    <scope>NUCLEOTIDE SEQUENCE [LARGE SCALE GENOMIC DNA]</scope>
    <source>
        <strain evidence="1 3">CECT 5118</strain>
    </source>
</reference>
<proteinExistence type="predicted"/>
<dbReference type="Proteomes" id="UP000051887">
    <property type="component" value="Unassembled WGS sequence"/>
</dbReference>
<dbReference type="RefSeq" id="WP_058244592.1">
    <property type="nucleotide sequence ID" value="NZ_CYSB01000030.1"/>
</dbReference>
<name>A0A0P1FWH0_9RHOB</name>
<organism evidence="2 4">
    <name type="scientific">Thalassovita autumnalis</name>
    <dbReference type="NCBI Taxonomy" id="2072972"/>
    <lineage>
        <taxon>Bacteria</taxon>
        <taxon>Pseudomonadati</taxon>
        <taxon>Pseudomonadota</taxon>
        <taxon>Alphaproteobacteria</taxon>
        <taxon>Rhodobacterales</taxon>
        <taxon>Roseobacteraceae</taxon>
        <taxon>Thalassovita</taxon>
    </lineage>
</organism>
<evidence type="ECO:0000313" key="2">
    <source>
        <dbReference type="EMBL" id="CUH73448.1"/>
    </source>
</evidence>
<evidence type="ECO:0000313" key="4">
    <source>
        <dbReference type="Proteomes" id="UP000051887"/>
    </source>
</evidence>
<dbReference type="EMBL" id="CYSB01000030">
    <property type="protein sequence ID" value="CUH68324.1"/>
    <property type="molecule type" value="Genomic_DNA"/>
</dbReference>
<protein>
    <submittedName>
        <fullName evidence="2">Uncharacterized protein</fullName>
    </submittedName>
</protein>
<dbReference type="AlphaFoldDB" id="A0A0P1FWH0"/>
<dbReference type="OrthoDB" id="7870126at2"/>